<dbReference type="PROSITE" id="PS51005">
    <property type="entry name" value="NAC"/>
    <property type="match status" value="1"/>
</dbReference>
<dbReference type="SUPFAM" id="SSF101941">
    <property type="entry name" value="NAC domain"/>
    <property type="match status" value="1"/>
</dbReference>
<evidence type="ECO:0000313" key="12">
    <source>
        <dbReference type="EMBL" id="KAG6528139.1"/>
    </source>
</evidence>
<evidence type="ECO:0000256" key="4">
    <source>
        <dbReference type="ARBA" id="ARBA00022989"/>
    </source>
</evidence>
<dbReference type="Pfam" id="PF02365">
    <property type="entry name" value="NAM"/>
    <property type="match status" value="1"/>
</dbReference>
<evidence type="ECO:0000256" key="8">
    <source>
        <dbReference type="ARBA" id="ARBA00023159"/>
    </source>
</evidence>
<comment type="caution">
    <text evidence="12">The sequence shown here is derived from an EMBL/GenBank/DDBJ whole genome shotgun (WGS) entry which is preliminary data.</text>
</comment>
<organism evidence="12 13">
    <name type="scientific">Zingiber officinale</name>
    <name type="common">Ginger</name>
    <name type="synonym">Amomum zingiber</name>
    <dbReference type="NCBI Taxonomy" id="94328"/>
    <lineage>
        <taxon>Eukaryota</taxon>
        <taxon>Viridiplantae</taxon>
        <taxon>Streptophyta</taxon>
        <taxon>Embryophyta</taxon>
        <taxon>Tracheophyta</taxon>
        <taxon>Spermatophyta</taxon>
        <taxon>Magnoliopsida</taxon>
        <taxon>Liliopsida</taxon>
        <taxon>Zingiberales</taxon>
        <taxon>Zingiberaceae</taxon>
        <taxon>Zingiber</taxon>
    </lineage>
</organism>
<keyword evidence="4" id="KW-1133">Transmembrane helix</keyword>
<keyword evidence="13" id="KW-1185">Reference proteome</keyword>
<proteinExistence type="predicted"/>
<reference evidence="12 13" key="1">
    <citation type="submission" date="2020-08" db="EMBL/GenBank/DDBJ databases">
        <title>Plant Genome Project.</title>
        <authorList>
            <person name="Zhang R.-G."/>
        </authorList>
    </citation>
    <scope>NUCLEOTIDE SEQUENCE [LARGE SCALE GENOMIC DNA]</scope>
    <source>
        <tissue evidence="12">Rhizome</tissue>
    </source>
</reference>
<dbReference type="EMBL" id="JACMSC010000003">
    <property type="protein sequence ID" value="KAG6528139.1"/>
    <property type="molecule type" value="Genomic_DNA"/>
</dbReference>
<name>A0A8J5LZB2_ZINOF</name>
<sequence length="663" mass="74177">MVRREMEVFTVDSLPLGFRFRPTDVELVNHYLKGKISGRIKSEVEVIPEIDVCKCEPWDLPAKALVKSSDEWFFFSPKDRKYPNSSRSNRATQAGYWKATGKDRMIRTKARETAIIGTKKTLVFYQGRAPKGVRTFWIMHEYRTTEPQLGSGGQGGFVLYRLFKKDGEQNPVSDADDCMERNVDDTQSSALSSASTMHSLGGMHNIEDAAMEPVTPLDQKPPLCDSQENIQLLPLCSDEQLSGASELFPDKNNFIRNNLQIQEESHFTGTVESPSDGVDFSLEDFTRFVVPELEEFASDGFHINSLMPPQMEHALYDGVEKQNLEDDSITEFLDGILCDPEECSPDVSNACSSLAPYYSYSPSEAFTIWDSTTCMSGDNKDMTADVIEVLGEQSKPPVCSRSVLQKSIAAPVRQHTNQFSLLQNQNLGHNVSSVETTKSTHQESVNIENIDNARIHIIPRRNLLASNYPSEEKGSSTNRIRLQKSIHNASASKTDHISTINDDIVRSVIREVPEIVEHLEENTEFDLDSSINAKDPRGNAIFTVKASSTEFGDDPKSTGLRSRWAHKDEISKKTSDRSFKALAITSVVLILNPTSIKERLLRPPISVAFLPQQHLARRRTLPSPLFVRNLPRPSALLVTGAKEKKTPSFFFQSEKGLALALIL</sequence>
<keyword evidence="3" id="KW-0812">Transmembrane</keyword>
<gene>
    <name evidence="12" type="ORF">ZIOFF_010288</name>
</gene>
<evidence type="ECO:0000256" key="2">
    <source>
        <dbReference type="ARBA" id="ARBA00004167"/>
    </source>
</evidence>
<dbReference type="GO" id="GO:0016020">
    <property type="term" value="C:membrane"/>
    <property type="evidence" value="ECO:0007669"/>
    <property type="project" value="UniProtKB-SubCell"/>
</dbReference>
<dbReference type="AlphaFoldDB" id="A0A8J5LZB2"/>
<protein>
    <recommendedName>
        <fullName evidence="11">NAC domain-containing protein</fullName>
    </recommendedName>
</protein>
<evidence type="ECO:0000256" key="7">
    <source>
        <dbReference type="ARBA" id="ARBA00023136"/>
    </source>
</evidence>
<evidence type="ECO:0000313" key="13">
    <source>
        <dbReference type="Proteomes" id="UP000734854"/>
    </source>
</evidence>
<keyword evidence="7" id="KW-0472">Membrane</keyword>
<dbReference type="Gene3D" id="2.170.150.80">
    <property type="entry name" value="NAC domain"/>
    <property type="match status" value="1"/>
</dbReference>
<keyword evidence="6" id="KW-0238">DNA-binding</keyword>
<dbReference type="GO" id="GO:0005634">
    <property type="term" value="C:nucleus"/>
    <property type="evidence" value="ECO:0007669"/>
    <property type="project" value="UniProtKB-SubCell"/>
</dbReference>
<keyword evidence="8" id="KW-0010">Activator</keyword>
<accession>A0A8J5LZB2</accession>
<keyword evidence="5" id="KW-0805">Transcription regulation</keyword>
<dbReference type="PANTHER" id="PTHR31744">
    <property type="entry name" value="PROTEIN CUP-SHAPED COTYLEDON 2-RELATED"/>
    <property type="match status" value="1"/>
</dbReference>
<evidence type="ECO:0000256" key="3">
    <source>
        <dbReference type="ARBA" id="ARBA00022692"/>
    </source>
</evidence>
<dbReference type="Proteomes" id="UP000734854">
    <property type="component" value="Unassembled WGS sequence"/>
</dbReference>
<evidence type="ECO:0000256" key="1">
    <source>
        <dbReference type="ARBA" id="ARBA00004123"/>
    </source>
</evidence>
<feature type="domain" description="NAC" evidence="11">
    <location>
        <begin position="14"/>
        <end position="165"/>
    </location>
</feature>
<dbReference type="InterPro" id="IPR036093">
    <property type="entry name" value="NAC_dom_sf"/>
</dbReference>
<dbReference type="PANTHER" id="PTHR31744:SF216">
    <property type="entry name" value="NAC TRANSCRIPTION FACTOR"/>
    <property type="match status" value="1"/>
</dbReference>
<evidence type="ECO:0000256" key="5">
    <source>
        <dbReference type="ARBA" id="ARBA00023015"/>
    </source>
</evidence>
<comment type="subcellular location">
    <subcellularLocation>
        <location evidence="2">Membrane</location>
        <topology evidence="2">Single-pass membrane protein</topology>
    </subcellularLocation>
    <subcellularLocation>
        <location evidence="1">Nucleus</location>
    </subcellularLocation>
</comment>
<evidence type="ECO:0000259" key="11">
    <source>
        <dbReference type="PROSITE" id="PS51005"/>
    </source>
</evidence>
<evidence type="ECO:0000256" key="6">
    <source>
        <dbReference type="ARBA" id="ARBA00023125"/>
    </source>
</evidence>
<keyword evidence="9" id="KW-0804">Transcription</keyword>
<evidence type="ECO:0000256" key="9">
    <source>
        <dbReference type="ARBA" id="ARBA00023163"/>
    </source>
</evidence>
<dbReference type="InterPro" id="IPR003441">
    <property type="entry name" value="NAC-dom"/>
</dbReference>
<evidence type="ECO:0000256" key="10">
    <source>
        <dbReference type="ARBA" id="ARBA00023242"/>
    </source>
</evidence>
<dbReference type="GO" id="GO:0006355">
    <property type="term" value="P:regulation of DNA-templated transcription"/>
    <property type="evidence" value="ECO:0007669"/>
    <property type="project" value="InterPro"/>
</dbReference>
<keyword evidence="10" id="KW-0539">Nucleus</keyword>
<dbReference type="GO" id="GO:0000976">
    <property type="term" value="F:transcription cis-regulatory region binding"/>
    <property type="evidence" value="ECO:0007669"/>
    <property type="project" value="UniProtKB-ARBA"/>
</dbReference>